<dbReference type="RefSeq" id="WP_089986199.1">
    <property type="nucleotide sequence ID" value="NZ_BJOM01000006.1"/>
</dbReference>
<feature type="domain" description="SLH" evidence="3">
    <location>
        <begin position="166"/>
        <end position="229"/>
    </location>
</feature>
<evidence type="ECO:0000313" key="5">
    <source>
        <dbReference type="Proteomes" id="UP000199410"/>
    </source>
</evidence>
<feature type="domain" description="SLH" evidence="3">
    <location>
        <begin position="230"/>
        <end position="291"/>
    </location>
</feature>
<dbReference type="InterPro" id="IPR001119">
    <property type="entry name" value="SLH_dom"/>
</dbReference>
<dbReference type="InterPro" id="IPR051465">
    <property type="entry name" value="Cell_Envelope_Struct_Comp"/>
</dbReference>
<proteinExistence type="predicted"/>
<sequence length="353" mass="38931">MKKIMLAGALSIVCFTGGLGGQAYAQEAVGVANSIHQKQTVAATDQLQAMSYQDIYKILLLSKVGFENNEVTIVTTKTNITVKISLDAILQSYKDGTNLYPEGEKEFKENFEEIKKAFGNAIQIKITQTGNGFKSEIYTANKWEVISAADLNEMLLVFARADVELKPGGYFKDAIGHWAESYIQLLYQADIINGSSATTFNPNGQVTRGELAAIIFRASGLNVNEDYEGPATYTDLNGFWGAKEVAILEEYGLIDIYDGSQFEPKKPVTREEMAYVTARYLQAMEVDLSQVSSNNTFTDKNQMRKETVEAIGLLQQLGILNGTNGKFNPKGNLTRAEVSKILTLTLMKLSDEE</sequence>
<evidence type="ECO:0000259" key="3">
    <source>
        <dbReference type="PROSITE" id="PS51272"/>
    </source>
</evidence>
<accession>A0A1H9JGN1</accession>
<dbReference type="Pfam" id="PF00395">
    <property type="entry name" value="SLH"/>
    <property type="match status" value="3"/>
</dbReference>
<feature type="signal peptide" evidence="2">
    <location>
        <begin position="1"/>
        <end position="25"/>
    </location>
</feature>
<keyword evidence="1 2" id="KW-0732">Signal</keyword>
<reference evidence="4 5" key="1">
    <citation type="submission" date="2016-10" db="EMBL/GenBank/DDBJ databases">
        <authorList>
            <person name="Varghese N."/>
            <person name="Submissions S."/>
        </authorList>
    </citation>
    <scope>NUCLEOTIDE SEQUENCE [LARGE SCALE GENOMIC DNA]</scope>
    <source>
        <strain evidence="4 5">TC-13</strain>
    </source>
</reference>
<evidence type="ECO:0000256" key="2">
    <source>
        <dbReference type="SAM" id="SignalP"/>
    </source>
</evidence>
<protein>
    <submittedName>
        <fullName evidence="4">S-layer homology domain-containing protein</fullName>
    </submittedName>
</protein>
<feature type="chain" id="PRO_5031504315" evidence="2">
    <location>
        <begin position="26"/>
        <end position="353"/>
    </location>
</feature>
<dbReference type="EMBL" id="FOEL01000008">
    <property type="protein sequence ID" value="SEQ85996.1"/>
    <property type="molecule type" value="Genomic_DNA"/>
</dbReference>
<dbReference type="AlphaFoldDB" id="A0A1H9JGN1"/>
<name>A0A1H9JGN1_9BACI</name>
<dbReference type="Proteomes" id="UP000199410">
    <property type="component" value="Unassembled WGS sequence"/>
</dbReference>
<evidence type="ECO:0000256" key="1">
    <source>
        <dbReference type="ARBA" id="ARBA00022729"/>
    </source>
</evidence>
<feature type="domain" description="SLH" evidence="3">
    <location>
        <begin position="294"/>
        <end position="353"/>
    </location>
</feature>
<dbReference type="PANTHER" id="PTHR43308:SF5">
    <property type="entry name" value="S-LAYER PROTEIN _ PEPTIDOGLYCAN ENDO-BETA-N-ACETYLGLUCOSAMINIDASE"/>
    <property type="match status" value="1"/>
</dbReference>
<dbReference type="PROSITE" id="PS51272">
    <property type="entry name" value="SLH"/>
    <property type="match status" value="3"/>
</dbReference>
<evidence type="ECO:0000313" key="4">
    <source>
        <dbReference type="EMBL" id="SEQ85996.1"/>
    </source>
</evidence>
<gene>
    <name evidence="4" type="ORF">SAMN02787113_02507</name>
</gene>
<dbReference type="PANTHER" id="PTHR43308">
    <property type="entry name" value="OUTER MEMBRANE PROTEIN ALPHA-RELATED"/>
    <property type="match status" value="1"/>
</dbReference>
<comment type="caution">
    <text evidence="4">The sequence shown here is derived from an EMBL/GenBank/DDBJ whole genome shotgun (WGS) entry which is preliminary data.</text>
</comment>
<organism evidence="4 5">
    <name type="scientific">Lysinibacillus fusiformis</name>
    <dbReference type="NCBI Taxonomy" id="28031"/>
    <lineage>
        <taxon>Bacteria</taxon>
        <taxon>Bacillati</taxon>
        <taxon>Bacillota</taxon>
        <taxon>Bacilli</taxon>
        <taxon>Bacillales</taxon>
        <taxon>Bacillaceae</taxon>
        <taxon>Lysinibacillus</taxon>
    </lineage>
</organism>